<reference evidence="2" key="1">
    <citation type="submission" date="2019-08" db="EMBL/GenBank/DDBJ databases">
        <title>The genome of the North American firefly Photinus pyralis.</title>
        <authorList>
            <consortium name="Photinus pyralis genome working group"/>
            <person name="Fallon T.R."/>
            <person name="Sander Lower S.E."/>
            <person name="Weng J.-K."/>
        </authorList>
    </citation>
    <scope>NUCLEOTIDE SEQUENCE</scope>
    <source>
        <strain evidence="2">TRF0915ILg1</strain>
        <tissue evidence="2">Whole body</tissue>
    </source>
</reference>
<keyword evidence="1" id="KW-0812">Transmembrane</keyword>
<keyword evidence="1" id="KW-0472">Membrane</keyword>
<sequence>INLMLSAFSLQNVLDYINYIFIATHTRASAWIIGFILGYIIFKSKSIKIPIKKVYLVFPALLLWIASLSIIVGCVMISQEFKGVKYDWLTHAFHRALIHPLWSLAIAWIIFACSKGYAGPINSILSAYIFQVISRISYGTFLTNLTLMSILTFQTRVGVEFDNLQMIYKACGDLLLCLGLGFVWTISFESPFVTIVKVMFKRPEKSQTKSVK</sequence>
<evidence type="ECO:0000313" key="3">
    <source>
        <dbReference type="Proteomes" id="UP000801492"/>
    </source>
</evidence>
<dbReference type="OrthoDB" id="118951at2759"/>
<gene>
    <name evidence="2" type="ORF">ILUMI_05967</name>
</gene>
<feature type="transmembrane region" description="Helical" evidence="1">
    <location>
        <begin position="125"/>
        <end position="153"/>
    </location>
</feature>
<dbReference type="Proteomes" id="UP000801492">
    <property type="component" value="Unassembled WGS sequence"/>
</dbReference>
<name>A0A8K0D666_IGNLU</name>
<keyword evidence="1" id="KW-1133">Transmembrane helix</keyword>
<feature type="transmembrane region" description="Helical" evidence="1">
    <location>
        <begin position="54"/>
        <end position="78"/>
    </location>
</feature>
<feature type="non-terminal residue" evidence="2">
    <location>
        <position position="1"/>
    </location>
</feature>
<comment type="caution">
    <text evidence="2">The sequence shown here is derived from an EMBL/GenBank/DDBJ whole genome shotgun (WGS) entry which is preliminary data.</text>
</comment>
<organism evidence="2 3">
    <name type="scientific">Ignelater luminosus</name>
    <name type="common">Cucubano</name>
    <name type="synonym">Pyrophorus luminosus</name>
    <dbReference type="NCBI Taxonomy" id="2038154"/>
    <lineage>
        <taxon>Eukaryota</taxon>
        <taxon>Metazoa</taxon>
        <taxon>Ecdysozoa</taxon>
        <taxon>Arthropoda</taxon>
        <taxon>Hexapoda</taxon>
        <taxon>Insecta</taxon>
        <taxon>Pterygota</taxon>
        <taxon>Neoptera</taxon>
        <taxon>Endopterygota</taxon>
        <taxon>Coleoptera</taxon>
        <taxon>Polyphaga</taxon>
        <taxon>Elateriformia</taxon>
        <taxon>Elateroidea</taxon>
        <taxon>Elateridae</taxon>
        <taxon>Agrypninae</taxon>
        <taxon>Pyrophorini</taxon>
        <taxon>Ignelater</taxon>
    </lineage>
</organism>
<keyword evidence="3" id="KW-1185">Reference proteome</keyword>
<feature type="transmembrane region" description="Helical" evidence="1">
    <location>
        <begin position="173"/>
        <end position="200"/>
    </location>
</feature>
<feature type="transmembrane region" description="Helical" evidence="1">
    <location>
        <begin position="98"/>
        <end position="118"/>
    </location>
</feature>
<evidence type="ECO:0000256" key="1">
    <source>
        <dbReference type="SAM" id="Phobius"/>
    </source>
</evidence>
<dbReference type="PANTHER" id="PTHR11161">
    <property type="entry name" value="O-ACYLTRANSFERASE"/>
    <property type="match status" value="1"/>
</dbReference>
<dbReference type="EMBL" id="VTPC01002338">
    <property type="protein sequence ID" value="KAF2900215.1"/>
    <property type="molecule type" value="Genomic_DNA"/>
</dbReference>
<proteinExistence type="predicted"/>
<evidence type="ECO:0000313" key="2">
    <source>
        <dbReference type="EMBL" id="KAF2900215.1"/>
    </source>
</evidence>
<dbReference type="PANTHER" id="PTHR11161:SF0">
    <property type="entry name" value="O-ACYLTRANSFERASE LIKE PROTEIN"/>
    <property type="match status" value="1"/>
</dbReference>
<dbReference type="InterPro" id="IPR052728">
    <property type="entry name" value="O2_lipid_transport_reg"/>
</dbReference>
<accession>A0A8K0D666</accession>
<protein>
    <submittedName>
        <fullName evidence="2">Uncharacterized protein</fullName>
    </submittedName>
</protein>
<feature type="transmembrane region" description="Helical" evidence="1">
    <location>
        <begin position="20"/>
        <end position="42"/>
    </location>
</feature>
<dbReference type="AlphaFoldDB" id="A0A8K0D666"/>